<keyword evidence="3" id="KW-1185">Reference proteome</keyword>
<dbReference type="OrthoDB" id="2757637at2759"/>
<feature type="compositionally biased region" description="Polar residues" evidence="1">
    <location>
        <begin position="286"/>
        <end position="300"/>
    </location>
</feature>
<evidence type="ECO:0000256" key="1">
    <source>
        <dbReference type="SAM" id="MobiDB-lite"/>
    </source>
</evidence>
<protein>
    <submittedName>
        <fullName evidence="2">Uncharacterized protein</fullName>
    </submittedName>
</protein>
<proteinExistence type="predicted"/>
<dbReference type="EMBL" id="AYKW01000056">
    <property type="protein sequence ID" value="PIL25417.1"/>
    <property type="molecule type" value="Genomic_DNA"/>
</dbReference>
<name>A0A2G8RV79_9APHY</name>
<dbReference type="AlphaFoldDB" id="A0A2G8RV79"/>
<evidence type="ECO:0000313" key="2">
    <source>
        <dbReference type="EMBL" id="PIL25417.1"/>
    </source>
</evidence>
<dbReference type="Proteomes" id="UP000230002">
    <property type="component" value="Unassembled WGS sequence"/>
</dbReference>
<comment type="caution">
    <text evidence="2">The sequence shown here is derived from an EMBL/GenBank/DDBJ whole genome shotgun (WGS) entry which is preliminary data.</text>
</comment>
<sequence>MARTNLSLRSSIIWDAHETNWRCELLALDALMVRSNQWPELERWMRESLLSHVWGSGTSGIDVLPPSELQTHSYCWLQPPQEGWEECRGYLKAFVEILSRWDGLPSELKGAHQQVMTCDADEYIRVLSAAVSFYVHTFVAKYERLPSPPRTGLQEIRVENGKKVDMGATKWRAQELILLEKVAASDEGQKQLKKSHTDRREGRTYWFRNATNLFVMKYREAFSGCFEEESEVEFAYRQQRQRYAKLERYLKETEVERDKRLNIVNKRIESWLKSQSGGRSRRKQGDGSSAINPSTMNENAASPPHVPARTTVSMPVANAPIVPFASTHTFEENAHSVFAPGSVHAGELAMSSRDATPTDEQLRKLLTIVKEILLTLMKDRGWVGWCLLGGLDSEGKLANAHECTTYNKAELGSSSKCG</sequence>
<reference evidence="2 3" key="1">
    <citation type="journal article" date="2015" name="Sci. Rep.">
        <title>Chromosome-level genome map provides insights into diverse defense mechanisms in the medicinal fungus Ganoderma sinense.</title>
        <authorList>
            <person name="Zhu Y."/>
            <person name="Xu J."/>
            <person name="Sun C."/>
            <person name="Zhou S."/>
            <person name="Xu H."/>
            <person name="Nelson D.R."/>
            <person name="Qian J."/>
            <person name="Song J."/>
            <person name="Luo H."/>
            <person name="Xiang L."/>
            <person name="Li Y."/>
            <person name="Xu Z."/>
            <person name="Ji A."/>
            <person name="Wang L."/>
            <person name="Lu S."/>
            <person name="Hayward A."/>
            <person name="Sun W."/>
            <person name="Li X."/>
            <person name="Schwartz D.C."/>
            <person name="Wang Y."/>
            <person name="Chen S."/>
        </authorList>
    </citation>
    <scope>NUCLEOTIDE SEQUENCE [LARGE SCALE GENOMIC DNA]</scope>
    <source>
        <strain evidence="2 3">ZZ0214-1</strain>
    </source>
</reference>
<accession>A0A2G8RV79</accession>
<evidence type="ECO:0000313" key="3">
    <source>
        <dbReference type="Proteomes" id="UP000230002"/>
    </source>
</evidence>
<gene>
    <name evidence="2" type="ORF">GSI_13307</name>
</gene>
<feature type="region of interest" description="Disordered" evidence="1">
    <location>
        <begin position="274"/>
        <end position="308"/>
    </location>
</feature>
<organism evidence="2 3">
    <name type="scientific">Ganoderma sinense ZZ0214-1</name>
    <dbReference type="NCBI Taxonomy" id="1077348"/>
    <lineage>
        <taxon>Eukaryota</taxon>
        <taxon>Fungi</taxon>
        <taxon>Dikarya</taxon>
        <taxon>Basidiomycota</taxon>
        <taxon>Agaricomycotina</taxon>
        <taxon>Agaricomycetes</taxon>
        <taxon>Polyporales</taxon>
        <taxon>Polyporaceae</taxon>
        <taxon>Ganoderma</taxon>
    </lineage>
</organism>